<dbReference type="Proteomes" id="UP000807469">
    <property type="component" value="Unassembled WGS sequence"/>
</dbReference>
<comment type="caution">
    <text evidence="2">The sequence shown here is derived from an EMBL/GenBank/DDBJ whole genome shotgun (WGS) entry which is preliminary data.</text>
</comment>
<reference evidence="2" key="1">
    <citation type="submission" date="2020-11" db="EMBL/GenBank/DDBJ databases">
        <authorList>
            <consortium name="DOE Joint Genome Institute"/>
            <person name="Ahrendt S."/>
            <person name="Riley R."/>
            <person name="Andreopoulos W."/>
            <person name="Labutti K."/>
            <person name="Pangilinan J."/>
            <person name="Ruiz-Duenas F.J."/>
            <person name="Barrasa J.M."/>
            <person name="Sanchez-Garcia M."/>
            <person name="Camarero S."/>
            <person name="Miyauchi S."/>
            <person name="Serrano A."/>
            <person name="Linde D."/>
            <person name="Babiker R."/>
            <person name="Drula E."/>
            <person name="Ayuso-Fernandez I."/>
            <person name="Pacheco R."/>
            <person name="Padilla G."/>
            <person name="Ferreira P."/>
            <person name="Barriuso J."/>
            <person name="Kellner H."/>
            <person name="Castanera R."/>
            <person name="Alfaro M."/>
            <person name="Ramirez L."/>
            <person name="Pisabarro A.G."/>
            <person name="Kuo A."/>
            <person name="Tritt A."/>
            <person name="Lipzen A."/>
            <person name="He G."/>
            <person name="Yan M."/>
            <person name="Ng V."/>
            <person name="Cullen D."/>
            <person name="Martin F."/>
            <person name="Rosso M.-N."/>
            <person name="Henrissat B."/>
            <person name="Hibbett D."/>
            <person name="Martinez A.T."/>
            <person name="Grigoriev I.V."/>
        </authorList>
    </citation>
    <scope>NUCLEOTIDE SEQUENCE</scope>
    <source>
        <strain evidence="2">CIRM-BRFM 674</strain>
    </source>
</reference>
<evidence type="ECO:0000313" key="2">
    <source>
        <dbReference type="EMBL" id="KAF9471695.1"/>
    </source>
</evidence>
<name>A0A9P5YQ83_9AGAR</name>
<dbReference type="EMBL" id="MU155638">
    <property type="protein sequence ID" value="KAF9471695.1"/>
    <property type="molecule type" value="Genomic_DNA"/>
</dbReference>
<sequence>MVLSCPGSYCGLVDFDRLLGDQNPMRLFTRNGNVAYGKKSRYLKNFLMRCVMTSFPLLNNRCHNILPSSWNPRANNALGTVERRGVNPIFEDDACSLLLVFLSLIGKFVALCHWCWCWCFGFWVFVAFLVSEKRRARRFSQCIVRPFTDNRLWVAPLLNAELFIYEGFTLLEGLNAVQPPMFSFWG</sequence>
<gene>
    <name evidence="2" type="ORF">BDN70DRAFT_547426</name>
</gene>
<accession>A0A9P5YQ83</accession>
<keyword evidence="1" id="KW-1133">Transmembrane helix</keyword>
<feature type="transmembrane region" description="Helical" evidence="1">
    <location>
        <begin position="97"/>
        <end position="130"/>
    </location>
</feature>
<protein>
    <submittedName>
        <fullName evidence="2">Uncharacterized protein</fullName>
    </submittedName>
</protein>
<evidence type="ECO:0000313" key="3">
    <source>
        <dbReference type="Proteomes" id="UP000807469"/>
    </source>
</evidence>
<proteinExistence type="predicted"/>
<keyword evidence="1" id="KW-0472">Membrane</keyword>
<keyword evidence="1" id="KW-0812">Transmembrane</keyword>
<evidence type="ECO:0000256" key="1">
    <source>
        <dbReference type="SAM" id="Phobius"/>
    </source>
</evidence>
<organism evidence="2 3">
    <name type="scientific">Pholiota conissans</name>
    <dbReference type="NCBI Taxonomy" id="109636"/>
    <lineage>
        <taxon>Eukaryota</taxon>
        <taxon>Fungi</taxon>
        <taxon>Dikarya</taxon>
        <taxon>Basidiomycota</taxon>
        <taxon>Agaricomycotina</taxon>
        <taxon>Agaricomycetes</taxon>
        <taxon>Agaricomycetidae</taxon>
        <taxon>Agaricales</taxon>
        <taxon>Agaricineae</taxon>
        <taxon>Strophariaceae</taxon>
        <taxon>Pholiota</taxon>
    </lineage>
</organism>
<dbReference type="AlphaFoldDB" id="A0A9P5YQ83"/>
<keyword evidence="3" id="KW-1185">Reference proteome</keyword>